<dbReference type="PANTHER" id="PTHR33941">
    <property type="entry name" value="PROPANEDIOL UTILIZATION PROTEIN PDUA"/>
    <property type="match status" value="1"/>
</dbReference>
<dbReference type="Pfam" id="PF00936">
    <property type="entry name" value="BMC"/>
    <property type="match status" value="2"/>
</dbReference>
<comment type="similarity">
    <text evidence="3">Belongs to the bacterial microcompartments protein family.</text>
</comment>
<dbReference type="SUPFAM" id="SSF143414">
    <property type="entry name" value="CcmK-like"/>
    <property type="match status" value="2"/>
</dbReference>
<dbReference type="Gene3D" id="3.30.70.1710">
    <property type="match status" value="2"/>
</dbReference>
<evidence type="ECO:0000259" key="4">
    <source>
        <dbReference type="PROSITE" id="PS51930"/>
    </source>
</evidence>
<accession>A0A939DB96</accession>
<feature type="domain" description="BMC" evidence="4">
    <location>
        <begin position="4"/>
        <end position="86"/>
    </location>
</feature>
<dbReference type="Proteomes" id="UP000664545">
    <property type="component" value="Unassembled WGS sequence"/>
</dbReference>
<dbReference type="RefSeq" id="WP_206583416.1">
    <property type="nucleotide sequence ID" value="NZ_JAFJZZ010000011.1"/>
</dbReference>
<dbReference type="CDD" id="cd07053">
    <property type="entry name" value="BMC_PduT_repeat1"/>
    <property type="match status" value="1"/>
</dbReference>
<organism evidence="5 6">
    <name type="scientific">Clostridium aminobutyricum</name>
    <dbReference type="NCBI Taxonomy" id="33953"/>
    <lineage>
        <taxon>Bacteria</taxon>
        <taxon>Bacillati</taxon>
        <taxon>Bacillota</taxon>
        <taxon>Clostridia</taxon>
        <taxon>Eubacteriales</taxon>
        <taxon>Clostridiaceae</taxon>
        <taxon>Clostridium</taxon>
    </lineage>
</organism>
<dbReference type="InterPro" id="IPR050575">
    <property type="entry name" value="BMC_shell"/>
</dbReference>
<dbReference type="InterPro" id="IPR044872">
    <property type="entry name" value="CcmK/CsoS1_BMC"/>
</dbReference>
<evidence type="ECO:0000313" key="6">
    <source>
        <dbReference type="Proteomes" id="UP000664545"/>
    </source>
</evidence>
<evidence type="ECO:0000313" key="5">
    <source>
        <dbReference type="EMBL" id="MBN7774576.1"/>
    </source>
</evidence>
<gene>
    <name evidence="5" type="ORF">JYB65_14505</name>
</gene>
<sequence length="182" mass="18895">MANAIGMVEFTSIARGIYAADQMVKISEVEIATASSVCPGKYIAIVYGDVASVEDSVRVGEREAGEFWVDSIIIPNVSPQVFPAITGSTMPDRVQALGIMESFSLSTMVIAADAILKAAELQPIELRLGNGLGGKATFTFTGDVAAVETGVQAGTNIAEAKGLLVNAEVIPSPSEVLVASLF</sequence>
<keyword evidence="6" id="KW-1185">Reference proteome</keyword>
<dbReference type="PROSITE" id="PS51930">
    <property type="entry name" value="BMC_2"/>
    <property type="match status" value="2"/>
</dbReference>
<dbReference type="CDD" id="cd07054">
    <property type="entry name" value="BMC_PduT_repeat2"/>
    <property type="match status" value="1"/>
</dbReference>
<dbReference type="SMART" id="SM00877">
    <property type="entry name" value="BMC"/>
    <property type="match status" value="2"/>
</dbReference>
<dbReference type="PIRSF" id="PIRSF034834">
    <property type="entry name" value="PduT"/>
    <property type="match status" value="1"/>
</dbReference>
<name>A0A939DB96_CLOAM</name>
<dbReference type="AlphaFoldDB" id="A0A939DB96"/>
<evidence type="ECO:0000256" key="2">
    <source>
        <dbReference type="ARBA" id="ARBA00024446"/>
    </source>
</evidence>
<protein>
    <submittedName>
        <fullName evidence="5">BMC domain-containing protein</fullName>
    </submittedName>
</protein>
<reference evidence="5" key="1">
    <citation type="submission" date="2021-02" db="EMBL/GenBank/DDBJ databases">
        <title>Abyssanaerobacter marinus gen.nov., sp., nov, anaerobic bacterium isolated from the Onnuri vent field of Indian Ocean and suggestion of Mogibacteriaceae fam. nov., and proposal of reclassification of ambiguous this family's genus member.</title>
        <authorList>
            <person name="Kim Y.J."/>
            <person name="Yang J.-A."/>
        </authorList>
    </citation>
    <scope>NUCLEOTIDE SEQUENCE</scope>
    <source>
        <strain evidence="5">DSM 2634</strain>
    </source>
</reference>
<keyword evidence="2" id="KW-1283">Bacterial microcompartment</keyword>
<feature type="domain" description="BMC" evidence="4">
    <location>
        <begin position="96"/>
        <end position="182"/>
    </location>
</feature>
<dbReference type="GO" id="GO:0031469">
    <property type="term" value="C:bacterial microcompartment"/>
    <property type="evidence" value="ECO:0007669"/>
    <property type="project" value="UniProtKB-SubCell"/>
</dbReference>
<dbReference type="InterPro" id="IPR037233">
    <property type="entry name" value="CcmK-like_sf"/>
</dbReference>
<comment type="subcellular location">
    <subcellularLocation>
        <location evidence="1">Bacterial microcompartment</location>
    </subcellularLocation>
</comment>
<evidence type="ECO:0000256" key="3">
    <source>
        <dbReference type="PROSITE-ProRule" id="PRU01278"/>
    </source>
</evidence>
<dbReference type="InterPro" id="IPR000249">
    <property type="entry name" value="BMC_dom"/>
</dbReference>
<dbReference type="EMBL" id="JAFJZZ010000011">
    <property type="protein sequence ID" value="MBN7774576.1"/>
    <property type="molecule type" value="Genomic_DNA"/>
</dbReference>
<dbReference type="InterPro" id="IPR011238">
    <property type="entry name" value="Micro_shell_prot_PduT"/>
</dbReference>
<proteinExistence type="inferred from homology"/>
<dbReference type="PANTHER" id="PTHR33941:SF11">
    <property type="entry name" value="BACTERIAL MICROCOMPARTMENT SHELL PROTEIN PDUJ"/>
    <property type="match status" value="1"/>
</dbReference>
<comment type="caution">
    <text evidence="5">The sequence shown here is derived from an EMBL/GenBank/DDBJ whole genome shotgun (WGS) entry which is preliminary data.</text>
</comment>
<evidence type="ECO:0000256" key="1">
    <source>
        <dbReference type="ARBA" id="ARBA00024322"/>
    </source>
</evidence>